<dbReference type="Gene3D" id="3.40.630.30">
    <property type="match status" value="1"/>
</dbReference>
<accession>A0A7C9R4G6</accession>
<dbReference type="RefSeq" id="WP_165113245.1">
    <property type="nucleotide sequence ID" value="NZ_JAAKZG010000001.1"/>
</dbReference>
<gene>
    <name evidence="2" type="ORF">G6N74_00710</name>
</gene>
<evidence type="ECO:0000259" key="1">
    <source>
        <dbReference type="PROSITE" id="PS51186"/>
    </source>
</evidence>
<dbReference type="InterPro" id="IPR016181">
    <property type="entry name" value="Acyl_CoA_acyltransferase"/>
</dbReference>
<reference evidence="2 3" key="1">
    <citation type="submission" date="2020-02" db="EMBL/GenBank/DDBJ databases">
        <title>Genome sequence of the type strain CGMCC 1.15528 of Mesorhizobium zhangyense.</title>
        <authorList>
            <person name="Gao J."/>
            <person name="Sun J."/>
        </authorList>
    </citation>
    <scope>NUCLEOTIDE SEQUENCE [LARGE SCALE GENOMIC DNA]</scope>
    <source>
        <strain evidence="2 3">CGMCC 1.15528</strain>
    </source>
</reference>
<protein>
    <submittedName>
        <fullName evidence="2">GNAT family N-acetyltransferase</fullName>
    </submittedName>
</protein>
<sequence>MANVEISFEPSRIDFQKTSEILKESYWGDGRSDEIHRRAFDSSFCAAAFIDGEQVGFARAVTDYACFAYLCDVIIWPDRRGAGIGKKLIAALLDHPDLAGVGSWSLRTGDAHKLYEQFGFVISTDGMYMRLARKPA</sequence>
<keyword evidence="3" id="KW-1185">Reference proteome</keyword>
<evidence type="ECO:0000313" key="2">
    <source>
        <dbReference type="EMBL" id="NGN39576.1"/>
    </source>
</evidence>
<keyword evidence="2" id="KW-0808">Transferase</keyword>
<dbReference type="AlphaFoldDB" id="A0A7C9R4G6"/>
<dbReference type="InterPro" id="IPR000182">
    <property type="entry name" value="GNAT_dom"/>
</dbReference>
<dbReference type="InterPro" id="IPR053144">
    <property type="entry name" value="Acetyltransferase_Butenolide"/>
</dbReference>
<organism evidence="2 3">
    <name type="scientific">Mesorhizobium zhangyense</name>
    <dbReference type="NCBI Taxonomy" id="1776730"/>
    <lineage>
        <taxon>Bacteria</taxon>
        <taxon>Pseudomonadati</taxon>
        <taxon>Pseudomonadota</taxon>
        <taxon>Alphaproteobacteria</taxon>
        <taxon>Hyphomicrobiales</taxon>
        <taxon>Phyllobacteriaceae</taxon>
        <taxon>Mesorhizobium</taxon>
    </lineage>
</organism>
<feature type="domain" description="N-acetyltransferase" evidence="1">
    <location>
        <begin position="6"/>
        <end position="136"/>
    </location>
</feature>
<name>A0A7C9R4G6_9HYPH</name>
<dbReference type="Proteomes" id="UP000481252">
    <property type="component" value="Unassembled WGS sequence"/>
</dbReference>
<dbReference type="Pfam" id="PF00583">
    <property type="entry name" value="Acetyltransf_1"/>
    <property type="match status" value="1"/>
</dbReference>
<dbReference type="CDD" id="cd04301">
    <property type="entry name" value="NAT_SF"/>
    <property type="match status" value="1"/>
</dbReference>
<dbReference type="SUPFAM" id="SSF55729">
    <property type="entry name" value="Acyl-CoA N-acyltransferases (Nat)"/>
    <property type="match status" value="1"/>
</dbReference>
<proteinExistence type="predicted"/>
<comment type="caution">
    <text evidence="2">The sequence shown here is derived from an EMBL/GenBank/DDBJ whole genome shotgun (WGS) entry which is preliminary data.</text>
</comment>
<dbReference type="PANTHER" id="PTHR43233">
    <property type="entry name" value="FAMILY N-ACETYLTRANSFERASE, PUTATIVE (AFU_ORTHOLOGUE AFUA_6G03350)-RELATED"/>
    <property type="match status" value="1"/>
</dbReference>
<evidence type="ECO:0000313" key="3">
    <source>
        <dbReference type="Proteomes" id="UP000481252"/>
    </source>
</evidence>
<dbReference type="GO" id="GO:0016747">
    <property type="term" value="F:acyltransferase activity, transferring groups other than amino-acyl groups"/>
    <property type="evidence" value="ECO:0007669"/>
    <property type="project" value="InterPro"/>
</dbReference>
<dbReference type="PANTHER" id="PTHR43233:SF1">
    <property type="entry name" value="FAMILY N-ACETYLTRANSFERASE, PUTATIVE (AFU_ORTHOLOGUE AFUA_6G03350)-RELATED"/>
    <property type="match status" value="1"/>
</dbReference>
<dbReference type="PROSITE" id="PS51186">
    <property type="entry name" value="GNAT"/>
    <property type="match status" value="1"/>
</dbReference>
<dbReference type="EMBL" id="JAAKZG010000001">
    <property type="protein sequence ID" value="NGN39576.1"/>
    <property type="molecule type" value="Genomic_DNA"/>
</dbReference>